<comment type="caution">
    <text evidence="1">The sequence shown here is derived from an EMBL/GenBank/DDBJ whole genome shotgun (WGS) entry which is preliminary data.</text>
</comment>
<dbReference type="Proteomes" id="UP000283269">
    <property type="component" value="Unassembled WGS sequence"/>
</dbReference>
<gene>
    <name evidence="1" type="ORF">CVT25_001869</name>
</gene>
<keyword evidence="2" id="KW-1185">Reference proteome</keyword>
<organism evidence="1 2">
    <name type="scientific">Psilocybe cyanescens</name>
    <dbReference type="NCBI Taxonomy" id="93625"/>
    <lineage>
        <taxon>Eukaryota</taxon>
        <taxon>Fungi</taxon>
        <taxon>Dikarya</taxon>
        <taxon>Basidiomycota</taxon>
        <taxon>Agaricomycotina</taxon>
        <taxon>Agaricomycetes</taxon>
        <taxon>Agaricomycetidae</taxon>
        <taxon>Agaricales</taxon>
        <taxon>Agaricineae</taxon>
        <taxon>Strophariaceae</taxon>
        <taxon>Psilocybe</taxon>
    </lineage>
</organism>
<reference evidence="1 2" key="1">
    <citation type="journal article" date="2018" name="Evol. Lett.">
        <title>Horizontal gene cluster transfer increased hallucinogenic mushroom diversity.</title>
        <authorList>
            <person name="Reynolds H.T."/>
            <person name="Vijayakumar V."/>
            <person name="Gluck-Thaler E."/>
            <person name="Korotkin H.B."/>
            <person name="Matheny P.B."/>
            <person name="Slot J.C."/>
        </authorList>
    </citation>
    <scope>NUCLEOTIDE SEQUENCE [LARGE SCALE GENOMIC DNA]</scope>
    <source>
        <strain evidence="1 2">2631</strain>
    </source>
</reference>
<evidence type="ECO:0000313" key="1">
    <source>
        <dbReference type="EMBL" id="PPQ75287.1"/>
    </source>
</evidence>
<protein>
    <submittedName>
        <fullName evidence="1">Uncharacterized protein</fullName>
    </submittedName>
</protein>
<name>A0A409W9U8_PSICY</name>
<proteinExistence type="predicted"/>
<accession>A0A409W9U8</accession>
<dbReference type="AlphaFoldDB" id="A0A409W9U8"/>
<sequence>MSGSTIKGVVLTPTGETLVTPSPAEFPFLSPHSAIFVVFHSPAVLSASAHPRADHVCRHIGCLVRERGREISSSKAARTIADEVG</sequence>
<dbReference type="EMBL" id="NHYD01003630">
    <property type="protein sequence ID" value="PPQ75287.1"/>
    <property type="molecule type" value="Genomic_DNA"/>
</dbReference>
<evidence type="ECO:0000313" key="2">
    <source>
        <dbReference type="Proteomes" id="UP000283269"/>
    </source>
</evidence>
<dbReference type="InParanoid" id="A0A409W9U8"/>